<organism evidence="1 2">
    <name type="scientific">candidate division WOR-3 bacterium</name>
    <dbReference type="NCBI Taxonomy" id="2052148"/>
    <lineage>
        <taxon>Bacteria</taxon>
        <taxon>Bacteria division WOR-3</taxon>
    </lineage>
</organism>
<proteinExistence type="predicted"/>
<reference evidence="1 2" key="1">
    <citation type="journal article" date="2018" name="Nat. Biotechnol.">
        <title>A standardized bacterial taxonomy based on genome phylogeny substantially revises the tree of life.</title>
        <authorList>
            <person name="Parks D.H."/>
            <person name="Chuvochina M."/>
            <person name="Waite D.W."/>
            <person name="Rinke C."/>
            <person name="Skarshewski A."/>
            <person name="Chaumeil P.A."/>
            <person name="Hugenholtz P."/>
        </authorList>
    </citation>
    <scope>NUCLEOTIDE SEQUENCE [LARGE SCALE GENOMIC DNA]</scope>
    <source>
        <strain evidence="1">UBA9956</strain>
    </source>
</reference>
<evidence type="ECO:0000313" key="2">
    <source>
        <dbReference type="Proteomes" id="UP000264062"/>
    </source>
</evidence>
<dbReference type="EMBL" id="DMZY01000243">
    <property type="protein sequence ID" value="HAV93145.1"/>
    <property type="molecule type" value="Genomic_DNA"/>
</dbReference>
<comment type="caution">
    <text evidence="1">The sequence shown here is derived from an EMBL/GenBank/DDBJ whole genome shotgun (WGS) entry which is preliminary data.</text>
</comment>
<dbReference type="AlphaFoldDB" id="A0A350HC79"/>
<sequence length="342" mass="38797">MKELSVIYYSERLKKKYSKKIISSIQDIFVATGNSVQFIEVEDSSRSRVRKYIETECSDSIVIIIGGEEVFPFEKIKSQVDDGDEFVNTDNWWASFGKDITIPQIEITRMPDGEDETEKSFLKMIEDSMIKNKIEAKEKFGITAEIWRKAAENVFAHLRSQGEILSSPPHTSISKLEFDKFEGGLYFNLHGGEQECGWYGQRGKLSSYKEEYPLALEPKNLSKGIKNGFIASEACYGAFINRKRNDDSIMLTALRSGVSFCIGSTSTAYGTYAPPLSEADMLVSIFFDEFLKKKNASLAFLNAKRIFAQRNIEKNGFLDDDDKKTLAEFVMYGNPLTEVKDE</sequence>
<evidence type="ECO:0000313" key="1">
    <source>
        <dbReference type="EMBL" id="HAV93145.1"/>
    </source>
</evidence>
<evidence type="ECO:0008006" key="3">
    <source>
        <dbReference type="Google" id="ProtNLM"/>
    </source>
</evidence>
<gene>
    <name evidence="1" type="ORF">DCW38_08215</name>
</gene>
<accession>A0A350HC79</accession>
<protein>
    <recommendedName>
        <fullName evidence="3">Gingipain domain-containing protein</fullName>
    </recommendedName>
</protein>
<name>A0A350HC79_UNCW3</name>
<dbReference type="Proteomes" id="UP000264062">
    <property type="component" value="Unassembled WGS sequence"/>
</dbReference>